<dbReference type="CDD" id="cd19087">
    <property type="entry name" value="AKR_AKR12A1_B1_C1"/>
    <property type="match status" value="1"/>
</dbReference>
<evidence type="ECO:0000256" key="2">
    <source>
        <dbReference type="ARBA" id="ARBA00022857"/>
    </source>
</evidence>
<dbReference type="PANTHER" id="PTHR43364:SF4">
    <property type="entry name" value="NAD(P)-LINKED OXIDOREDUCTASE SUPERFAMILY PROTEIN"/>
    <property type="match status" value="1"/>
</dbReference>
<reference evidence="5 6" key="1">
    <citation type="submission" date="2024-08" db="EMBL/GenBank/DDBJ databases">
        <title>Whole-genome sequencing of halo(alkali)philic microorganisms from hypersaline lakes.</title>
        <authorList>
            <person name="Sorokin D.Y."/>
            <person name="Merkel A.Y."/>
            <person name="Messina E."/>
            <person name="Yakimov M."/>
        </authorList>
    </citation>
    <scope>NUCLEOTIDE SEQUENCE [LARGE SCALE GENOMIC DNA]</scope>
    <source>
        <strain evidence="5 6">AB-hyl4</strain>
    </source>
</reference>
<evidence type="ECO:0000256" key="3">
    <source>
        <dbReference type="ARBA" id="ARBA00023002"/>
    </source>
</evidence>
<keyword evidence="3" id="KW-0560">Oxidoreductase</keyword>
<sequence>MEFEYRYLGRTGIRVSPLCLGTMMFGGKTSPEDSYAIINRAIDEGINFIDTANVYVNGRSEEVTGEALKRNGHRDWIVLATKCHGNMHKVPSKGDDVDETQKLRARLNPNRWGNSRRQIIEQCDASLKRLQTDWIDLYQIHRPHPDCAIDETLRAMDDLVRAGKVRYIGCSTFAAWQVVESLWAADRHQLNRFVTEQPPYHLLDRRIERELIPVAQTYGLGLIPWSPLAGGFLTGKYKRGVDAPADTRYGSGHGRSDSLLGVDRAFDVVEVLEQLAKAKGCTVSQLGLAWCMHQPGVTSPVAGPRTMEQLEDNLGALSVEVTDADRQKLDEVSPPGSVIVPFYEAQFGPSVHRF</sequence>
<protein>
    <submittedName>
        <fullName evidence="5">Aldo/keto reductase</fullName>
    </submittedName>
</protein>
<keyword evidence="2" id="KW-0521">NADP</keyword>
<gene>
    <name evidence="5" type="ORF">ACERK3_03050</name>
</gene>
<accession>A0ABV4U334</accession>
<comment type="similarity">
    <text evidence="1">Belongs to the shaker potassium channel beta subunit family.</text>
</comment>
<evidence type="ECO:0000313" key="6">
    <source>
        <dbReference type="Proteomes" id="UP001575105"/>
    </source>
</evidence>
<dbReference type="Gene3D" id="3.20.20.100">
    <property type="entry name" value="NADP-dependent oxidoreductase domain"/>
    <property type="match status" value="1"/>
</dbReference>
<evidence type="ECO:0000256" key="1">
    <source>
        <dbReference type="ARBA" id="ARBA00006515"/>
    </source>
</evidence>
<dbReference type="Proteomes" id="UP001575105">
    <property type="component" value="Unassembled WGS sequence"/>
</dbReference>
<evidence type="ECO:0000313" key="5">
    <source>
        <dbReference type="EMBL" id="MFA9477267.1"/>
    </source>
</evidence>
<organism evidence="5 6">
    <name type="scientific">Natronomicrosphaera hydrolytica</name>
    <dbReference type="NCBI Taxonomy" id="3242702"/>
    <lineage>
        <taxon>Bacteria</taxon>
        <taxon>Pseudomonadati</taxon>
        <taxon>Planctomycetota</taxon>
        <taxon>Phycisphaerae</taxon>
        <taxon>Phycisphaerales</taxon>
        <taxon>Phycisphaeraceae</taxon>
        <taxon>Natronomicrosphaera</taxon>
    </lineage>
</organism>
<dbReference type="Pfam" id="PF00248">
    <property type="entry name" value="Aldo_ket_red"/>
    <property type="match status" value="1"/>
</dbReference>
<dbReference type="RefSeq" id="WP_425344192.1">
    <property type="nucleotide sequence ID" value="NZ_JBGUBD010000002.1"/>
</dbReference>
<dbReference type="InterPro" id="IPR036812">
    <property type="entry name" value="NAD(P)_OxRdtase_dom_sf"/>
</dbReference>
<dbReference type="SUPFAM" id="SSF51430">
    <property type="entry name" value="NAD(P)-linked oxidoreductase"/>
    <property type="match status" value="1"/>
</dbReference>
<proteinExistence type="inferred from homology"/>
<feature type="domain" description="NADP-dependent oxidoreductase" evidence="4">
    <location>
        <begin position="17"/>
        <end position="332"/>
    </location>
</feature>
<dbReference type="InterPro" id="IPR023210">
    <property type="entry name" value="NADP_OxRdtase_dom"/>
</dbReference>
<evidence type="ECO:0000259" key="4">
    <source>
        <dbReference type="Pfam" id="PF00248"/>
    </source>
</evidence>
<dbReference type="EMBL" id="JBGUBD010000002">
    <property type="protein sequence ID" value="MFA9477267.1"/>
    <property type="molecule type" value="Genomic_DNA"/>
</dbReference>
<keyword evidence="6" id="KW-1185">Reference proteome</keyword>
<dbReference type="PRINTS" id="PR01577">
    <property type="entry name" value="KCNABCHANNEL"/>
</dbReference>
<dbReference type="InterPro" id="IPR050523">
    <property type="entry name" value="AKR_Detox_Biosynth"/>
</dbReference>
<dbReference type="InterPro" id="IPR005399">
    <property type="entry name" value="K_chnl_volt-dep_bsu_KCNAB-rel"/>
</dbReference>
<comment type="caution">
    <text evidence="5">The sequence shown here is derived from an EMBL/GenBank/DDBJ whole genome shotgun (WGS) entry which is preliminary data.</text>
</comment>
<name>A0ABV4U334_9BACT</name>
<dbReference type="PANTHER" id="PTHR43364">
    <property type="entry name" value="NADH-SPECIFIC METHYLGLYOXAL REDUCTASE-RELATED"/>
    <property type="match status" value="1"/>
</dbReference>